<keyword evidence="5" id="KW-0699">rRNA-binding</keyword>
<proteinExistence type="inferred from homology"/>
<comment type="similarity">
    <text evidence="1 5">Belongs to the universal ribosomal protein uL10 family.</text>
</comment>
<dbReference type="GO" id="GO:0005840">
    <property type="term" value="C:ribosome"/>
    <property type="evidence" value="ECO:0007669"/>
    <property type="project" value="UniProtKB-KW"/>
</dbReference>
<keyword evidence="5" id="KW-0694">RNA-binding</keyword>
<evidence type="ECO:0000313" key="7">
    <source>
        <dbReference type="Proteomes" id="UP000177907"/>
    </source>
</evidence>
<evidence type="ECO:0000256" key="1">
    <source>
        <dbReference type="ARBA" id="ARBA00008889"/>
    </source>
</evidence>
<evidence type="ECO:0000256" key="2">
    <source>
        <dbReference type="ARBA" id="ARBA00022980"/>
    </source>
</evidence>
<dbReference type="Gene3D" id="6.10.250.290">
    <property type="match status" value="1"/>
</dbReference>
<dbReference type="GO" id="GO:0006412">
    <property type="term" value="P:translation"/>
    <property type="evidence" value="ECO:0007669"/>
    <property type="project" value="UniProtKB-UniRule"/>
</dbReference>
<dbReference type="InterPro" id="IPR043141">
    <property type="entry name" value="Ribosomal_uL10-like_sf"/>
</dbReference>
<dbReference type="InterPro" id="IPR047865">
    <property type="entry name" value="Ribosomal_uL10_bac_type"/>
</dbReference>
<dbReference type="GO" id="GO:0070180">
    <property type="term" value="F:large ribosomal subunit rRNA binding"/>
    <property type="evidence" value="ECO:0007669"/>
    <property type="project" value="UniProtKB-UniRule"/>
</dbReference>
<dbReference type="CDD" id="cd05797">
    <property type="entry name" value="Ribosomal_L10"/>
    <property type="match status" value="1"/>
</dbReference>
<dbReference type="STRING" id="1798704.A3J93_03750"/>
<name>A0A1F6NUR9_9BACT</name>
<comment type="function">
    <text evidence="5">Forms part of the ribosomal stalk, playing a central role in the interaction of the ribosome with GTP-bound translation factors.</text>
</comment>
<dbReference type="HAMAP" id="MF_00362">
    <property type="entry name" value="Ribosomal_uL10"/>
    <property type="match status" value="1"/>
</dbReference>
<keyword evidence="2 5" id="KW-0689">Ribosomal protein</keyword>
<dbReference type="InterPro" id="IPR001790">
    <property type="entry name" value="Ribosomal_uL10"/>
</dbReference>
<dbReference type="EMBL" id="MFQZ01000010">
    <property type="protein sequence ID" value="OGH87611.1"/>
    <property type="molecule type" value="Genomic_DNA"/>
</dbReference>
<comment type="caution">
    <text evidence="6">The sequence shown here is derived from an EMBL/GenBank/DDBJ whole genome shotgun (WGS) entry which is preliminary data.</text>
</comment>
<dbReference type="SUPFAM" id="SSF160369">
    <property type="entry name" value="Ribosomal protein L10-like"/>
    <property type="match status" value="1"/>
</dbReference>
<keyword evidence="3 5" id="KW-0687">Ribonucleoprotein</keyword>
<comment type="subunit">
    <text evidence="5">Part of the ribosomal stalk of the 50S ribosomal subunit. The N-terminus interacts with L11 and the large rRNA to form the base of the stalk. The C-terminus forms an elongated spine to which L12 dimers bind in a sequential fashion forming a multimeric L10(L12)X complex.</text>
</comment>
<gene>
    <name evidence="5" type="primary">rplJ</name>
    <name evidence="6" type="ORF">A3J93_03750</name>
</gene>
<evidence type="ECO:0000256" key="3">
    <source>
        <dbReference type="ARBA" id="ARBA00023274"/>
    </source>
</evidence>
<dbReference type="GO" id="GO:1990904">
    <property type="term" value="C:ribonucleoprotein complex"/>
    <property type="evidence" value="ECO:0007669"/>
    <property type="project" value="UniProtKB-KW"/>
</dbReference>
<reference evidence="6 7" key="1">
    <citation type="journal article" date="2016" name="Nat. Commun.">
        <title>Thousands of microbial genomes shed light on interconnected biogeochemical processes in an aquifer system.</title>
        <authorList>
            <person name="Anantharaman K."/>
            <person name="Brown C.T."/>
            <person name="Hug L.A."/>
            <person name="Sharon I."/>
            <person name="Castelle C.J."/>
            <person name="Probst A.J."/>
            <person name="Thomas B.C."/>
            <person name="Singh A."/>
            <person name="Wilkins M.J."/>
            <person name="Karaoz U."/>
            <person name="Brodie E.L."/>
            <person name="Williams K.H."/>
            <person name="Hubbard S.S."/>
            <person name="Banfield J.F."/>
        </authorList>
    </citation>
    <scope>NUCLEOTIDE SEQUENCE [LARGE SCALE GENOMIC DNA]</scope>
</reference>
<evidence type="ECO:0000313" key="6">
    <source>
        <dbReference type="EMBL" id="OGH87611.1"/>
    </source>
</evidence>
<dbReference type="Pfam" id="PF00466">
    <property type="entry name" value="Ribosomal_L10"/>
    <property type="match status" value="1"/>
</dbReference>
<dbReference type="AlphaFoldDB" id="A0A1F6NUR9"/>
<evidence type="ECO:0000256" key="5">
    <source>
        <dbReference type="HAMAP-Rule" id="MF_00362"/>
    </source>
</evidence>
<organism evidence="6 7">
    <name type="scientific">Candidatus Magasanikbacteria bacterium RIFOXYC2_FULL_42_28</name>
    <dbReference type="NCBI Taxonomy" id="1798704"/>
    <lineage>
        <taxon>Bacteria</taxon>
        <taxon>Candidatus Magasanikiibacteriota</taxon>
    </lineage>
</organism>
<dbReference type="Proteomes" id="UP000177907">
    <property type="component" value="Unassembled WGS sequence"/>
</dbReference>
<sequence length="175" mass="18535">MPKSKQQKETSIQSLVAGIKSAKTTVFANFQGVKVKDSEKLRRDCRAGNITVLATKKTLLRRALSEVGVQDVDTKIFSGGVAVYMGQDEISAPKAVANFAKTNELSAIFGGLFEGKFVNASQIKALASLPTKQQLLGQLVGTLNAPISGFVNVLAGNLRGLVSVLNNISEAKAKV</sequence>
<dbReference type="Gene3D" id="3.30.70.1730">
    <property type="match status" value="1"/>
</dbReference>
<accession>A0A1F6NUR9</accession>
<evidence type="ECO:0000256" key="4">
    <source>
        <dbReference type="ARBA" id="ARBA00035202"/>
    </source>
</evidence>
<dbReference type="PANTHER" id="PTHR11560">
    <property type="entry name" value="39S RIBOSOMAL PROTEIN L10, MITOCHONDRIAL"/>
    <property type="match status" value="1"/>
</dbReference>
<dbReference type="NCBIfam" id="NF000955">
    <property type="entry name" value="PRK00099.1-1"/>
    <property type="match status" value="1"/>
</dbReference>
<protein>
    <recommendedName>
        <fullName evidence="4 5">Large ribosomal subunit protein uL10</fullName>
    </recommendedName>
</protein>
<dbReference type="InterPro" id="IPR022973">
    <property type="entry name" value="Ribosomal_uL10_bac"/>
</dbReference>